<evidence type="ECO:0000313" key="1">
    <source>
        <dbReference type="EMBL" id="CEM27138.1"/>
    </source>
</evidence>
<dbReference type="OrthoDB" id="6432781at2759"/>
<dbReference type="AlphaFoldDB" id="A0A0G4GDP9"/>
<dbReference type="PANTHER" id="PTHR35340">
    <property type="entry name" value="PQQ ENZYME REPEAT PROTEIN-RELATED"/>
    <property type="match status" value="1"/>
</dbReference>
<sequence>MSQIVKIERDTGEVLWRLGGKGGNFKIMDDTRGRFAGQHDVRDLGKPDGKYRISMFDNGFETINATGKHSSRGVEYDLDFHSHAIPSSDSKTLNNFQYCHAVAGCLGIALPHATVSQRCICGGEVDKFGDHFYVCHTGRERVTRHNNMRNLFVRILAEADVPSNVEVSLHSLGITPPDDNSNNQRMDIYCVIDGSDYLLDVTVAHPCRPDNSPIPFHRTVNRRGAQLPGGKAAQLAEKDKIDKYGPITQAAGLRFVPLAVETFGRWGDKTMDFLKMLAKRKPRPTSIPMEDTVFRESIVNHWSQLLFVELMKHNAFQVASRAQRAAAARGPRRASAFPEDFVSRGPYRPPHQSRCGAVSQRPLDWDAGMAAHGPLDADNKVTILTLHFPWNGDTRAQKWRVVTGQSDDSVTEVFAEVDKEQYEHWVDIPEGVSKCQYFRAMAFDDQDEEFNRSRGWPRQPARHRCSRMLLRLCLAVFGEVVAGWPSLRRLGTGSSRFVRQ</sequence>
<dbReference type="EMBL" id="CDMY01000629">
    <property type="protein sequence ID" value="CEM27138.1"/>
    <property type="molecule type" value="Genomic_DNA"/>
</dbReference>
<dbReference type="Proteomes" id="UP000041254">
    <property type="component" value="Unassembled WGS sequence"/>
</dbReference>
<evidence type="ECO:0000313" key="2">
    <source>
        <dbReference type="Proteomes" id="UP000041254"/>
    </source>
</evidence>
<proteinExistence type="predicted"/>
<dbReference type="PANTHER" id="PTHR35340:SF5">
    <property type="entry name" value="ASST-DOMAIN-CONTAINING PROTEIN"/>
    <property type="match status" value="1"/>
</dbReference>
<dbReference type="PhylomeDB" id="A0A0G4GDP9"/>
<protein>
    <submittedName>
        <fullName evidence="1">Uncharacterized protein</fullName>
    </submittedName>
</protein>
<dbReference type="VEuPathDB" id="CryptoDB:Vbra_2681"/>
<name>A0A0G4GDP9_VITBC</name>
<organism evidence="1 2">
    <name type="scientific">Vitrella brassicaformis (strain CCMP3155)</name>
    <dbReference type="NCBI Taxonomy" id="1169540"/>
    <lineage>
        <taxon>Eukaryota</taxon>
        <taxon>Sar</taxon>
        <taxon>Alveolata</taxon>
        <taxon>Colpodellida</taxon>
        <taxon>Vitrellaceae</taxon>
        <taxon>Vitrella</taxon>
    </lineage>
</organism>
<accession>A0A0G4GDP9</accession>
<dbReference type="Pfam" id="PF14269">
    <property type="entry name" value="Arylsulfotran_2"/>
    <property type="match status" value="1"/>
</dbReference>
<dbReference type="InterPro" id="IPR053143">
    <property type="entry name" value="Arylsulfate_ST"/>
</dbReference>
<keyword evidence="2" id="KW-1185">Reference proteome</keyword>
<dbReference type="InterPro" id="IPR039535">
    <property type="entry name" value="ASST-like"/>
</dbReference>
<dbReference type="InParanoid" id="A0A0G4GDP9"/>
<reference evidence="1 2" key="1">
    <citation type="submission" date="2014-11" db="EMBL/GenBank/DDBJ databases">
        <authorList>
            <person name="Zhu J."/>
            <person name="Qi W."/>
            <person name="Song R."/>
        </authorList>
    </citation>
    <scope>NUCLEOTIDE SEQUENCE [LARGE SCALE GENOMIC DNA]</scope>
</reference>
<gene>
    <name evidence="1" type="ORF">Vbra_2681</name>
</gene>